<dbReference type="GO" id="GO:0051082">
    <property type="term" value="F:unfolded protein binding"/>
    <property type="evidence" value="ECO:0007669"/>
    <property type="project" value="InterPro"/>
</dbReference>
<comment type="function">
    <text evidence="4">Required for optimal acid stress protection, which is important for survival of enteric bacteria in the acidic environment of the host stomach. Exhibits a chaperone-like activity at acidic pH by preventing the aggregation of many different periplasmic proteins.</text>
</comment>
<dbReference type="PATRIC" id="fig|1141662.3.peg.2744"/>
<proteinExistence type="inferred from homology"/>
<evidence type="ECO:0000313" key="6">
    <source>
        <dbReference type="Proteomes" id="UP000009336"/>
    </source>
</evidence>
<comment type="similarity">
    <text evidence="4">Belongs to the HdeB family.</text>
</comment>
<evidence type="ECO:0000256" key="2">
    <source>
        <dbReference type="ARBA" id="ARBA00022764"/>
    </source>
</evidence>
<dbReference type="Gene3D" id="1.10.890.10">
    <property type="entry name" value="HNS-dependent expression A"/>
    <property type="match status" value="1"/>
</dbReference>
<dbReference type="OrthoDB" id="6478401at2"/>
<evidence type="ECO:0000256" key="4">
    <source>
        <dbReference type="HAMAP-Rule" id="MF_00947"/>
    </source>
</evidence>
<dbReference type="Proteomes" id="UP000009336">
    <property type="component" value="Unassembled WGS sequence"/>
</dbReference>
<evidence type="ECO:0000313" key="5">
    <source>
        <dbReference type="EMBL" id="EKT58147.1"/>
    </source>
</evidence>
<keyword evidence="2 4" id="KW-0574">Periplasm</keyword>
<dbReference type="InterPro" id="IPR010486">
    <property type="entry name" value="HNS-dep_expression_A/B"/>
</dbReference>
<dbReference type="RefSeq" id="WP_008912694.1">
    <property type="nucleotide sequence ID" value="NZ_KB233223.1"/>
</dbReference>
<dbReference type="AlphaFoldDB" id="K8WKZ2"/>
<feature type="signal peptide" evidence="4">
    <location>
        <begin position="1"/>
        <end position="22"/>
    </location>
</feature>
<comment type="subcellular location">
    <subcellularLocation>
        <location evidence="4">Periplasm</location>
    </subcellularLocation>
</comment>
<keyword evidence="1 4" id="KW-0732">Signal</keyword>
<organism evidence="5 6">
    <name type="scientific">Providencia burhodogranariea DSM 19968</name>
    <dbReference type="NCBI Taxonomy" id="1141662"/>
    <lineage>
        <taxon>Bacteria</taxon>
        <taxon>Pseudomonadati</taxon>
        <taxon>Pseudomonadota</taxon>
        <taxon>Gammaproteobacteria</taxon>
        <taxon>Enterobacterales</taxon>
        <taxon>Morganellaceae</taxon>
        <taxon>Providencia</taxon>
    </lineage>
</organism>
<dbReference type="Pfam" id="PF06411">
    <property type="entry name" value="HdeA"/>
    <property type="match status" value="1"/>
</dbReference>
<protein>
    <recommendedName>
        <fullName evidence="4">Acid stress chaperone HdeB</fullName>
    </recommendedName>
</protein>
<name>K8WKZ2_9GAMM</name>
<dbReference type="EMBL" id="AKKL01000037">
    <property type="protein sequence ID" value="EKT58147.1"/>
    <property type="molecule type" value="Genomic_DNA"/>
</dbReference>
<dbReference type="HOGENOM" id="CLU_149189_0_0_6"/>
<keyword evidence="3 4" id="KW-0143">Chaperone</keyword>
<gene>
    <name evidence="4 5" type="primary">hdeB</name>
    <name evidence="5" type="ORF">OOA_13512</name>
</gene>
<reference evidence="5 6" key="1">
    <citation type="journal article" date="2012" name="BMC Genomics">
        <title>Comparative genomics of bacteria in the genus Providencia isolated from wild Drosophila melanogaster.</title>
        <authorList>
            <person name="Galac M.R."/>
            <person name="Lazzaro B.P."/>
        </authorList>
    </citation>
    <scope>NUCLEOTIDE SEQUENCE [LARGE SCALE GENOMIC DNA]</scope>
    <source>
        <strain evidence="5 6">DSM 19968</strain>
    </source>
</reference>
<dbReference type="GO" id="GO:0042597">
    <property type="term" value="C:periplasmic space"/>
    <property type="evidence" value="ECO:0007669"/>
    <property type="project" value="UniProtKB-SubCell"/>
</dbReference>
<dbReference type="STRING" id="1141662.OOA_13512"/>
<accession>K8WKZ2</accession>
<evidence type="ECO:0000256" key="1">
    <source>
        <dbReference type="ARBA" id="ARBA00022729"/>
    </source>
</evidence>
<dbReference type="GO" id="GO:1990451">
    <property type="term" value="P:cellular stress response to acidic pH"/>
    <property type="evidence" value="ECO:0007669"/>
    <property type="project" value="UniProtKB-UniRule"/>
</dbReference>
<comment type="caution">
    <text evidence="5">The sequence shown here is derived from an EMBL/GenBank/DDBJ whole genome shotgun (WGS) entry which is preliminary data.</text>
</comment>
<feature type="chain" id="PRO_5009016420" description="Acid stress chaperone HdeB" evidence="4">
    <location>
        <begin position="23"/>
        <end position="99"/>
    </location>
</feature>
<keyword evidence="6" id="KW-1185">Reference proteome</keyword>
<dbReference type="InterPro" id="IPR028623">
    <property type="entry name" value="HdeB"/>
</dbReference>
<dbReference type="InterPro" id="IPR038303">
    <property type="entry name" value="HdeA/HdeB_sf"/>
</dbReference>
<dbReference type="eggNOG" id="ENOG50334GK">
    <property type="taxonomic scope" value="Bacteria"/>
</dbReference>
<evidence type="ECO:0000256" key="3">
    <source>
        <dbReference type="ARBA" id="ARBA00023186"/>
    </source>
</evidence>
<sequence length="99" mass="10933" precursor="true">MKKILISSILAATAAFSFNVMAGDSKIVTPEKMTCHEYINLNPQSWAPVALWVTNQETQFKGGDYVALTEQSVAEAPQIVEFCKKHPEGTLQDYLAAKK</sequence>
<dbReference type="HAMAP" id="MF_00947">
    <property type="entry name" value="HdeB"/>
    <property type="match status" value="1"/>
</dbReference>